<feature type="region of interest" description="Disordered" evidence="1">
    <location>
        <begin position="367"/>
        <end position="387"/>
    </location>
</feature>
<proteinExistence type="predicted"/>
<gene>
    <name evidence="2" type="ORF">PCOR1329_LOCUS20164</name>
</gene>
<reference evidence="2" key="1">
    <citation type="submission" date="2023-10" db="EMBL/GenBank/DDBJ databases">
        <authorList>
            <person name="Chen Y."/>
            <person name="Shah S."/>
            <person name="Dougan E. K."/>
            <person name="Thang M."/>
            <person name="Chan C."/>
        </authorList>
    </citation>
    <scope>NUCLEOTIDE SEQUENCE [LARGE SCALE GENOMIC DNA]</scope>
</reference>
<dbReference type="Proteomes" id="UP001189429">
    <property type="component" value="Unassembled WGS sequence"/>
</dbReference>
<feature type="region of interest" description="Disordered" evidence="1">
    <location>
        <begin position="423"/>
        <end position="446"/>
    </location>
</feature>
<keyword evidence="3" id="KW-1185">Reference proteome</keyword>
<dbReference type="EMBL" id="CAUYUJ010006513">
    <property type="protein sequence ID" value="CAK0817603.1"/>
    <property type="molecule type" value="Genomic_DNA"/>
</dbReference>
<comment type="caution">
    <text evidence="2">The sequence shown here is derived from an EMBL/GenBank/DDBJ whole genome shotgun (WGS) entry which is preliminary data.</text>
</comment>
<feature type="compositionally biased region" description="Basic and acidic residues" evidence="1">
    <location>
        <begin position="436"/>
        <end position="446"/>
    </location>
</feature>
<organism evidence="2 3">
    <name type="scientific">Prorocentrum cordatum</name>
    <dbReference type="NCBI Taxonomy" id="2364126"/>
    <lineage>
        <taxon>Eukaryota</taxon>
        <taxon>Sar</taxon>
        <taxon>Alveolata</taxon>
        <taxon>Dinophyceae</taxon>
        <taxon>Prorocentrales</taxon>
        <taxon>Prorocentraceae</taxon>
        <taxon>Prorocentrum</taxon>
    </lineage>
</organism>
<evidence type="ECO:0000313" key="2">
    <source>
        <dbReference type="EMBL" id="CAK0817603.1"/>
    </source>
</evidence>
<accession>A0ABN9REZ7</accession>
<feature type="compositionally biased region" description="Low complexity" evidence="1">
    <location>
        <begin position="370"/>
        <end position="387"/>
    </location>
</feature>
<name>A0ABN9REZ7_9DINO</name>
<sequence length="446" mass="46510">MPGSPNAPPGPLPTTGFEASRTLALDAGAAAALCQRIGPDGILALAFALRRSELPAHLAGRGLRCAALPAAGAGPPLPELFEEARAAAAAEAAEISQASACLGLHAGPDCILWALGVLDDFGSERPCAGEAVAGTEPCAGGDQCPWSLQTCRRLPADLLSPSSGGRRPGPAGGPCGMGNAELILRHGFCVKGNPHDQIGPLHLDPDEDDPASGERLVVLAHRGISTEHWLAAQPVGQASGAPPAGLLGLLECLRVLLCRGSPAEAPSLSEVPVLAAHELDVVCLHAIEELLSGLLPEQVDFRGPFREPLSAWQEGHWLILEEHRAAVADLLAQAREMPAAKRRRLSPHFFSLLLRRRRGAVRRRCHRRGAGAARLQESPRAAPPGGRLARLAAAARRRRVDGRAPAGALRGAPRARAGEALIAGELARSETSSSRAAERAARPPCR</sequence>
<protein>
    <submittedName>
        <fullName evidence="2">Uncharacterized protein</fullName>
    </submittedName>
</protein>
<evidence type="ECO:0000313" key="3">
    <source>
        <dbReference type="Proteomes" id="UP001189429"/>
    </source>
</evidence>
<evidence type="ECO:0000256" key="1">
    <source>
        <dbReference type="SAM" id="MobiDB-lite"/>
    </source>
</evidence>